<keyword evidence="7" id="KW-1133">Transmembrane helix</keyword>
<evidence type="ECO:0000256" key="6">
    <source>
        <dbReference type="PROSITE-ProRule" id="PRU00284"/>
    </source>
</evidence>
<dbReference type="Pfam" id="PF00672">
    <property type="entry name" value="HAMP"/>
    <property type="match status" value="1"/>
</dbReference>
<dbReference type="GO" id="GO:0005886">
    <property type="term" value="C:plasma membrane"/>
    <property type="evidence" value="ECO:0007669"/>
    <property type="project" value="UniProtKB-SubCell"/>
</dbReference>
<accession>A0AAX3Z0K5</accession>
<organism evidence="11 13">
    <name type="scientific">Enterobacter hormaechei</name>
    <dbReference type="NCBI Taxonomy" id="158836"/>
    <lineage>
        <taxon>Bacteria</taxon>
        <taxon>Pseudomonadati</taxon>
        <taxon>Pseudomonadota</taxon>
        <taxon>Gammaproteobacteria</taxon>
        <taxon>Enterobacterales</taxon>
        <taxon>Enterobacteriaceae</taxon>
        <taxon>Enterobacter</taxon>
        <taxon>Enterobacter cloacae complex</taxon>
    </lineage>
</organism>
<dbReference type="PRINTS" id="PR00260">
    <property type="entry name" value="CHEMTRNSDUCR"/>
</dbReference>
<gene>
    <name evidence="10" type="ORF">ISX34_04740</name>
    <name evidence="11" type="ORF">QPR60_19245</name>
</gene>
<dbReference type="InterPro" id="IPR047347">
    <property type="entry name" value="YvaQ-like_sensor"/>
</dbReference>
<proteinExistence type="inferred from homology"/>
<dbReference type="SMART" id="SM00283">
    <property type="entry name" value="MA"/>
    <property type="match status" value="1"/>
</dbReference>
<dbReference type="GO" id="GO:0007165">
    <property type="term" value="P:signal transduction"/>
    <property type="evidence" value="ECO:0007669"/>
    <property type="project" value="UniProtKB-KW"/>
</dbReference>
<dbReference type="Gene3D" id="1.10.287.950">
    <property type="entry name" value="Methyl-accepting chemotaxis protein"/>
    <property type="match status" value="1"/>
</dbReference>
<dbReference type="Proteomes" id="UP001229386">
    <property type="component" value="Chromosome"/>
</dbReference>
<dbReference type="InterPro" id="IPR024478">
    <property type="entry name" value="HlyB_4HB_MCP"/>
</dbReference>
<dbReference type="InterPro" id="IPR004090">
    <property type="entry name" value="Chemotax_Me-accpt_rcpt"/>
</dbReference>
<dbReference type="CDD" id="cd11386">
    <property type="entry name" value="MCP_signal"/>
    <property type="match status" value="1"/>
</dbReference>
<evidence type="ECO:0000259" key="9">
    <source>
        <dbReference type="PROSITE" id="PS50885"/>
    </source>
</evidence>
<keyword evidence="3" id="KW-0145">Chemotaxis</keyword>
<dbReference type="Pfam" id="PF12729">
    <property type="entry name" value="4HB_MCP_1"/>
    <property type="match status" value="1"/>
</dbReference>
<dbReference type="Gene3D" id="6.10.340.10">
    <property type="match status" value="1"/>
</dbReference>
<dbReference type="PROSITE" id="PS50885">
    <property type="entry name" value="HAMP"/>
    <property type="match status" value="1"/>
</dbReference>
<evidence type="ECO:0000313" key="11">
    <source>
        <dbReference type="EMBL" id="WMB10667.1"/>
    </source>
</evidence>
<sequence>MFIHDVKIGTKLFLAFGLFIVLMVVSASLSLMSLNRANNGMQTILTSDYPTTVKANQLIDNFQEFISTQQLMLLDEQGTYTAQSEQRMKAISERITAILSELDNDLKDKKSQQVLADIHGVRQQYLDSRYRILQAVQNNDRAGAVNEMMTNTLNLQQSYKAKVQALIAIQDQEMQHAGAQVEGDFRTNRLLLILITLFSVAAASVIGWFIVRSITRPLNDAVNFAQAIAEGDLTGSITSHGKDETGLLLTALMEMKTRLLEIVQQVQTGSENISSAAAQIVAGNQDLAARTEEQASSVEQTAASMEQITATVKNTASHTGEATNLSADAAAVVKNNGEMMKQVTSKMRLINETSNRMSDIIDLIDAIAFQTNILALNAAVEAARAGEHGRGFAVVAGEVRQLAQKSATSASEIRQLIESSTSQTQDGMNLVEKASGLINGMVGNVEEMDVILREIRQASHEQTEGISQINSAIGLIDATTQQNSALVEESVAAAASLNEQAMHLKELVRVFRVSNSVLA</sequence>
<dbReference type="AlphaFoldDB" id="A0AAX3Z0K5"/>
<name>A0AAX3Z0K5_9ENTR</name>
<evidence type="ECO:0000256" key="4">
    <source>
        <dbReference type="ARBA" id="ARBA00023224"/>
    </source>
</evidence>
<dbReference type="PANTHER" id="PTHR43531:SF5">
    <property type="entry name" value="METHYL-ACCEPTING CHEMOTAXIS PROTEIN III"/>
    <property type="match status" value="1"/>
</dbReference>
<keyword evidence="7" id="KW-0812">Transmembrane</keyword>
<feature type="transmembrane region" description="Helical" evidence="7">
    <location>
        <begin position="190"/>
        <end position="211"/>
    </location>
</feature>
<dbReference type="SUPFAM" id="SSF58104">
    <property type="entry name" value="Methyl-accepting chemotaxis protein (MCP) signaling domain"/>
    <property type="match status" value="1"/>
</dbReference>
<dbReference type="InterPro" id="IPR004089">
    <property type="entry name" value="MCPsignal_dom"/>
</dbReference>
<dbReference type="EMBL" id="JADIXG010000003">
    <property type="protein sequence ID" value="MBF1969176.1"/>
    <property type="molecule type" value="Genomic_DNA"/>
</dbReference>
<dbReference type="GeneID" id="93197787"/>
<keyword evidence="4 6" id="KW-0807">Transducer</keyword>
<dbReference type="Proteomes" id="UP000662438">
    <property type="component" value="Unassembled WGS sequence"/>
</dbReference>
<dbReference type="CDD" id="cd06225">
    <property type="entry name" value="HAMP"/>
    <property type="match status" value="1"/>
</dbReference>
<dbReference type="CDD" id="cd19411">
    <property type="entry name" value="MCP2201-like_sensor"/>
    <property type="match status" value="1"/>
</dbReference>
<dbReference type="GO" id="GO:0004888">
    <property type="term" value="F:transmembrane signaling receptor activity"/>
    <property type="evidence" value="ECO:0007669"/>
    <property type="project" value="InterPro"/>
</dbReference>
<protein>
    <submittedName>
        <fullName evidence="10">MCP four helix bundle domain-containing protein</fullName>
    </submittedName>
    <submittedName>
        <fullName evidence="11">Methyl-accepting chemotaxis protein</fullName>
    </submittedName>
</protein>
<evidence type="ECO:0000256" key="5">
    <source>
        <dbReference type="ARBA" id="ARBA00029447"/>
    </source>
</evidence>
<dbReference type="InterPro" id="IPR003660">
    <property type="entry name" value="HAMP_dom"/>
</dbReference>
<keyword evidence="2" id="KW-0488">Methylation</keyword>
<dbReference type="PROSITE" id="PS50111">
    <property type="entry name" value="CHEMOTAXIS_TRANSDUC_2"/>
    <property type="match status" value="1"/>
</dbReference>
<feature type="transmembrane region" description="Helical" evidence="7">
    <location>
        <begin position="12"/>
        <end position="34"/>
    </location>
</feature>
<reference evidence="10 12" key="1">
    <citation type="submission" date="2020-10" db="EMBL/GenBank/DDBJ databases">
        <title>Genomic surveiliance of eskapee pathogens from blood stream infections in KZN.</title>
        <authorList>
            <person name="Hetsa B.A."/>
            <person name="Amoako D.G."/>
            <person name="Akebe A.L.K."/>
            <person name="Essack S."/>
        </authorList>
    </citation>
    <scope>NUCLEOTIDE SEQUENCE [LARGE SCALE GENOMIC DNA]</scope>
    <source>
        <strain evidence="10 12">E6</strain>
    </source>
</reference>
<evidence type="ECO:0000313" key="10">
    <source>
        <dbReference type="EMBL" id="MBF1969176.1"/>
    </source>
</evidence>
<evidence type="ECO:0000259" key="8">
    <source>
        <dbReference type="PROSITE" id="PS50111"/>
    </source>
</evidence>
<dbReference type="InterPro" id="IPR051310">
    <property type="entry name" value="MCP_chemotaxis"/>
</dbReference>
<evidence type="ECO:0000256" key="3">
    <source>
        <dbReference type="ARBA" id="ARBA00022500"/>
    </source>
</evidence>
<dbReference type="Pfam" id="PF00015">
    <property type="entry name" value="MCPsignal"/>
    <property type="match status" value="1"/>
</dbReference>
<dbReference type="SMART" id="SM00304">
    <property type="entry name" value="HAMP"/>
    <property type="match status" value="1"/>
</dbReference>
<dbReference type="PANTHER" id="PTHR43531">
    <property type="entry name" value="PROTEIN ICFG"/>
    <property type="match status" value="1"/>
</dbReference>
<dbReference type="EMBL" id="CP126746">
    <property type="protein sequence ID" value="WMB10667.1"/>
    <property type="molecule type" value="Genomic_DNA"/>
</dbReference>
<feature type="domain" description="HAMP" evidence="9">
    <location>
        <begin position="212"/>
        <end position="264"/>
    </location>
</feature>
<feature type="domain" description="Methyl-accepting transducer" evidence="8">
    <location>
        <begin position="269"/>
        <end position="498"/>
    </location>
</feature>
<evidence type="ECO:0000313" key="13">
    <source>
        <dbReference type="Proteomes" id="UP001229386"/>
    </source>
</evidence>
<reference evidence="11" key="2">
    <citation type="journal article" date="2023" name="J. Antimicrob. Chemother.">
        <title>Emergence of OXA-48-producing Enterobacter hormaechei in a Swiss companion animal clinic and their genetic relationship to clinical human isolates.</title>
        <authorList>
            <person name="Dona V."/>
            <person name="Nordmann P."/>
            <person name="Kittl S."/>
            <person name="Schuller S."/>
            <person name="Bouvier M."/>
            <person name="Poirel L."/>
            <person name="Endimiani A."/>
            <person name="Perreten V."/>
        </authorList>
    </citation>
    <scope>NUCLEOTIDE SEQUENCE</scope>
    <source>
        <strain evidence="11">Ehh_25</strain>
    </source>
</reference>
<evidence type="ECO:0000256" key="7">
    <source>
        <dbReference type="SAM" id="Phobius"/>
    </source>
</evidence>
<dbReference type="GO" id="GO:0006935">
    <property type="term" value="P:chemotaxis"/>
    <property type="evidence" value="ECO:0007669"/>
    <property type="project" value="UniProtKB-KW"/>
</dbReference>
<comment type="subcellular location">
    <subcellularLocation>
        <location evidence="1">Cell inner membrane</location>
        <topology evidence="1">Multi-pass membrane protein</topology>
    </subcellularLocation>
</comment>
<evidence type="ECO:0000256" key="1">
    <source>
        <dbReference type="ARBA" id="ARBA00004429"/>
    </source>
</evidence>
<evidence type="ECO:0000313" key="12">
    <source>
        <dbReference type="Proteomes" id="UP000662438"/>
    </source>
</evidence>
<dbReference type="FunFam" id="1.10.287.950:FF:000001">
    <property type="entry name" value="Methyl-accepting chemotaxis sensory transducer"/>
    <property type="match status" value="1"/>
</dbReference>
<evidence type="ECO:0000256" key="2">
    <source>
        <dbReference type="ARBA" id="ARBA00022481"/>
    </source>
</evidence>
<dbReference type="RefSeq" id="WP_006812048.1">
    <property type="nucleotide sequence ID" value="NZ_CAIZUP010000007.1"/>
</dbReference>
<keyword evidence="7" id="KW-0472">Membrane</keyword>
<comment type="similarity">
    <text evidence="5">Belongs to the methyl-accepting chemotaxis (MCP) protein family.</text>
</comment>